<evidence type="ECO:0000256" key="11">
    <source>
        <dbReference type="ARBA" id="ARBA00022960"/>
    </source>
</evidence>
<evidence type="ECO:0000256" key="7">
    <source>
        <dbReference type="ARBA" id="ARBA00022490"/>
    </source>
</evidence>
<dbReference type="InterPro" id="IPR011761">
    <property type="entry name" value="ATP-grasp"/>
</dbReference>
<evidence type="ECO:0000256" key="3">
    <source>
        <dbReference type="ARBA" id="ARBA00003921"/>
    </source>
</evidence>
<evidence type="ECO:0000256" key="4">
    <source>
        <dbReference type="ARBA" id="ARBA00004496"/>
    </source>
</evidence>
<keyword evidence="9 16" id="KW-0547">Nucleotide-binding</keyword>
<dbReference type="Gene3D" id="3.30.470.20">
    <property type="entry name" value="ATP-grasp fold, B domain"/>
    <property type="match status" value="1"/>
</dbReference>
<comment type="catalytic activity">
    <reaction evidence="15">
        <text>2 D-alanine + ATP = D-alanyl-D-alanine + ADP + phosphate + H(+)</text>
        <dbReference type="Rhea" id="RHEA:11224"/>
        <dbReference type="ChEBI" id="CHEBI:15378"/>
        <dbReference type="ChEBI" id="CHEBI:30616"/>
        <dbReference type="ChEBI" id="CHEBI:43474"/>
        <dbReference type="ChEBI" id="CHEBI:57416"/>
        <dbReference type="ChEBI" id="CHEBI:57822"/>
        <dbReference type="ChEBI" id="CHEBI:456216"/>
        <dbReference type="EC" id="6.3.2.4"/>
    </reaction>
</comment>
<dbReference type="OrthoDB" id="9813261at2"/>
<evidence type="ECO:0000256" key="10">
    <source>
        <dbReference type="ARBA" id="ARBA00022840"/>
    </source>
</evidence>
<evidence type="ECO:0000313" key="19">
    <source>
        <dbReference type="Proteomes" id="UP000215126"/>
    </source>
</evidence>
<keyword evidence="14" id="KW-0961">Cell wall biogenesis/degradation</keyword>
<dbReference type="Gene3D" id="3.30.1490.20">
    <property type="entry name" value="ATP-grasp fold, A domain"/>
    <property type="match status" value="1"/>
</dbReference>
<dbReference type="SUPFAM" id="SSF52440">
    <property type="entry name" value="PreATP-grasp domain"/>
    <property type="match status" value="1"/>
</dbReference>
<comment type="cofactor">
    <cofactor evidence="1">
        <name>Mn(2+)</name>
        <dbReference type="ChEBI" id="CHEBI:29035"/>
    </cofactor>
</comment>
<evidence type="ECO:0000313" key="18">
    <source>
        <dbReference type="EMBL" id="SNU85140.1"/>
    </source>
</evidence>
<dbReference type="GO" id="GO:0008360">
    <property type="term" value="P:regulation of cell shape"/>
    <property type="evidence" value="ECO:0007669"/>
    <property type="project" value="UniProtKB-KW"/>
</dbReference>
<reference evidence="18 19" key="1">
    <citation type="submission" date="2017-06" db="EMBL/GenBank/DDBJ databases">
        <authorList>
            <consortium name="Pathogen Informatics"/>
        </authorList>
    </citation>
    <scope>NUCLEOTIDE SEQUENCE [LARGE SCALE GENOMIC DNA]</scope>
    <source>
        <strain evidence="18 19">NCTC13161</strain>
    </source>
</reference>
<sequence length="310" mass="34043">MQLGIITGGYGPERPGALLSGKHVREACISLGISTTLFDAAELDFRELEQIECAFLTTHGWYGEDGKLQGALDLLRIPYSGSGVAASAAAYFKPFANAIAESSGLRTPRSRLIDLRRGRLPEPRELFRTLGSQVFVKPAANGCSQGARILSSANDFYDWASSAANDELPLFVAAQFVPGKDISVGIIEIAGIPVALPLLETRHDEQFYSFDVKCGNSRRAYLCPAEISKSEEFSLKEMALSIYSSLGCRGFARVDFILNDTAPWFLEVNTLPGLSRHGNLAQMGYALNWDYEDLISRLIETIETSRKYRP</sequence>
<evidence type="ECO:0000256" key="2">
    <source>
        <dbReference type="ARBA" id="ARBA00001946"/>
    </source>
</evidence>
<keyword evidence="12" id="KW-0573">Peptidoglycan synthesis</keyword>
<evidence type="ECO:0000256" key="1">
    <source>
        <dbReference type="ARBA" id="ARBA00001936"/>
    </source>
</evidence>
<evidence type="ECO:0000256" key="5">
    <source>
        <dbReference type="ARBA" id="ARBA00010871"/>
    </source>
</evidence>
<dbReference type="InterPro" id="IPR000291">
    <property type="entry name" value="D-Ala_lig_Van_CS"/>
</dbReference>
<dbReference type="GO" id="GO:0009252">
    <property type="term" value="P:peptidoglycan biosynthetic process"/>
    <property type="evidence" value="ECO:0007669"/>
    <property type="project" value="UniProtKB-KW"/>
</dbReference>
<evidence type="ECO:0000256" key="8">
    <source>
        <dbReference type="ARBA" id="ARBA00022598"/>
    </source>
</evidence>
<evidence type="ECO:0000256" key="16">
    <source>
        <dbReference type="PROSITE-ProRule" id="PRU00409"/>
    </source>
</evidence>
<dbReference type="GO" id="GO:0005737">
    <property type="term" value="C:cytoplasm"/>
    <property type="evidence" value="ECO:0007669"/>
    <property type="project" value="UniProtKB-SubCell"/>
</dbReference>
<evidence type="ECO:0000256" key="13">
    <source>
        <dbReference type="ARBA" id="ARBA00023211"/>
    </source>
</evidence>
<dbReference type="PANTHER" id="PTHR23132">
    <property type="entry name" value="D-ALANINE--D-ALANINE LIGASE"/>
    <property type="match status" value="1"/>
</dbReference>
<evidence type="ECO:0000256" key="9">
    <source>
        <dbReference type="ARBA" id="ARBA00022741"/>
    </source>
</evidence>
<comment type="similarity">
    <text evidence="5">Belongs to the D-alanine--D-alanine ligase family.</text>
</comment>
<name>A0A239SI91_9BURK</name>
<organism evidence="18 19">
    <name type="scientific">Pandoraea sputorum</name>
    <dbReference type="NCBI Taxonomy" id="93222"/>
    <lineage>
        <taxon>Bacteria</taxon>
        <taxon>Pseudomonadati</taxon>
        <taxon>Pseudomonadota</taxon>
        <taxon>Betaproteobacteria</taxon>
        <taxon>Burkholderiales</taxon>
        <taxon>Burkholderiaceae</taxon>
        <taxon>Pandoraea</taxon>
    </lineage>
</organism>
<keyword evidence="10 16" id="KW-0067">ATP-binding</keyword>
<keyword evidence="8 18" id="KW-0436">Ligase</keyword>
<dbReference type="SUPFAM" id="SSF56059">
    <property type="entry name" value="Glutathione synthetase ATP-binding domain-like"/>
    <property type="match status" value="1"/>
</dbReference>
<feature type="domain" description="ATP-grasp" evidence="17">
    <location>
        <begin position="97"/>
        <end position="300"/>
    </location>
</feature>
<dbReference type="GO" id="GO:0071555">
    <property type="term" value="P:cell wall organization"/>
    <property type="evidence" value="ECO:0007669"/>
    <property type="project" value="UniProtKB-KW"/>
</dbReference>
<evidence type="ECO:0000256" key="6">
    <source>
        <dbReference type="ARBA" id="ARBA00012216"/>
    </source>
</evidence>
<dbReference type="AlphaFoldDB" id="A0A239SI91"/>
<dbReference type="STRING" id="93222.NA29_15840"/>
<gene>
    <name evidence="18" type="primary">ddl_1</name>
    <name evidence="18" type="ORF">SAMEA4530655_02327</name>
</gene>
<keyword evidence="19" id="KW-1185">Reference proteome</keyword>
<dbReference type="GeneID" id="88094968"/>
<dbReference type="Proteomes" id="UP000215126">
    <property type="component" value="Chromosome 1"/>
</dbReference>
<dbReference type="Pfam" id="PF01820">
    <property type="entry name" value="Dala_Dala_lig_N"/>
    <property type="match status" value="1"/>
</dbReference>
<dbReference type="PROSITE" id="PS50975">
    <property type="entry name" value="ATP_GRASP"/>
    <property type="match status" value="1"/>
</dbReference>
<evidence type="ECO:0000259" key="17">
    <source>
        <dbReference type="PROSITE" id="PS50975"/>
    </source>
</evidence>
<dbReference type="GO" id="GO:0005524">
    <property type="term" value="F:ATP binding"/>
    <property type="evidence" value="ECO:0007669"/>
    <property type="project" value="UniProtKB-UniRule"/>
</dbReference>
<dbReference type="Pfam" id="PF07478">
    <property type="entry name" value="Dala_Dala_lig_C"/>
    <property type="match status" value="1"/>
</dbReference>
<dbReference type="InterPro" id="IPR011127">
    <property type="entry name" value="Dala_Dala_lig_N"/>
</dbReference>
<evidence type="ECO:0000256" key="12">
    <source>
        <dbReference type="ARBA" id="ARBA00022984"/>
    </source>
</evidence>
<protein>
    <recommendedName>
        <fullName evidence="6">D-alanine--D-alanine ligase</fullName>
        <ecNumber evidence="6">6.3.2.4</ecNumber>
    </recommendedName>
</protein>
<proteinExistence type="inferred from homology"/>
<dbReference type="InterPro" id="IPR011095">
    <property type="entry name" value="Dala_Dala_lig_C"/>
</dbReference>
<dbReference type="GO" id="GO:0046872">
    <property type="term" value="F:metal ion binding"/>
    <property type="evidence" value="ECO:0007669"/>
    <property type="project" value="InterPro"/>
</dbReference>
<dbReference type="GO" id="GO:0008716">
    <property type="term" value="F:D-alanine-D-alanine ligase activity"/>
    <property type="evidence" value="ECO:0007669"/>
    <property type="project" value="UniProtKB-EC"/>
</dbReference>
<dbReference type="PROSITE" id="PS00843">
    <property type="entry name" value="DALA_DALA_LIGASE_1"/>
    <property type="match status" value="1"/>
</dbReference>
<dbReference type="RefSeq" id="WP_039398320.1">
    <property type="nucleotide sequence ID" value="NZ_AP028930.1"/>
</dbReference>
<accession>A0A239SI91</accession>
<evidence type="ECO:0000256" key="14">
    <source>
        <dbReference type="ARBA" id="ARBA00023316"/>
    </source>
</evidence>
<keyword evidence="7" id="KW-0963">Cytoplasm</keyword>
<evidence type="ECO:0000256" key="15">
    <source>
        <dbReference type="ARBA" id="ARBA00047614"/>
    </source>
</evidence>
<keyword evidence="11" id="KW-0133">Cell shape</keyword>
<dbReference type="InterPro" id="IPR013815">
    <property type="entry name" value="ATP_grasp_subdomain_1"/>
</dbReference>
<dbReference type="PANTHER" id="PTHR23132:SF23">
    <property type="entry name" value="D-ALANINE--D-ALANINE LIGASE B"/>
    <property type="match status" value="1"/>
</dbReference>
<dbReference type="InterPro" id="IPR016185">
    <property type="entry name" value="PreATP-grasp_dom_sf"/>
</dbReference>
<comment type="cofactor">
    <cofactor evidence="2">
        <name>Mg(2+)</name>
        <dbReference type="ChEBI" id="CHEBI:18420"/>
    </cofactor>
</comment>
<keyword evidence="13" id="KW-0464">Manganese</keyword>
<dbReference type="EC" id="6.3.2.4" evidence="6"/>
<dbReference type="Gene3D" id="3.40.50.20">
    <property type="match status" value="1"/>
</dbReference>
<dbReference type="EMBL" id="LT906435">
    <property type="protein sequence ID" value="SNU85140.1"/>
    <property type="molecule type" value="Genomic_DNA"/>
</dbReference>
<comment type="function">
    <text evidence="3">Cell wall formation.</text>
</comment>
<dbReference type="PROSITE" id="PS00844">
    <property type="entry name" value="DALA_DALA_LIGASE_2"/>
    <property type="match status" value="1"/>
</dbReference>
<dbReference type="KEGG" id="pspu:NA29_15840"/>
<comment type="subcellular location">
    <subcellularLocation>
        <location evidence="4">Cytoplasm</location>
    </subcellularLocation>
</comment>